<dbReference type="Pfam" id="PF03454">
    <property type="entry name" value="MoeA_C"/>
    <property type="match status" value="1"/>
</dbReference>
<keyword evidence="6" id="KW-0808">Transferase</keyword>
<dbReference type="Proteomes" id="UP000007113">
    <property type="component" value="Chromosome"/>
</dbReference>
<keyword evidence="4 6" id="KW-0501">Molybdenum cofactor biosynthesis</keyword>
<keyword evidence="9" id="KW-1185">Reference proteome</keyword>
<protein>
    <recommendedName>
        <fullName evidence="6">Molybdopterin molybdenumtransferase</fullName>
        <ecNumber evidence="6">2.10.1.1</ecNumber>
    </recommendedName>
</protein>
<comment type="similarity">
    <text evidence="3 6">Belongs to the MoeA family.</text>
</comment>
<dbReference type="STRING" id="682795.AciX8_0522"/>
<dbReference type="InterPro" id="IPR001453">
    <property type="entry name" value="MoaB/Mog_dom"/>
</dbReference>
<dbReference type="EC" id="2.10.1.1" evidence="6"/>
<evidence type="ECO:0000313" key="9">
    <source>
        <dbReference type="Proteomes" id="UP000007113"/>
    </source>
</evidence>
<dbReference type="UniPathway" id="UPA00344"/>
<keyword evidence="6" id="KW-0460">Magnesium</keyword>
<dbReference type="Pfam" id="PF00994">
    <property type="entry name" value="MoCF_biosynth"/>
    <property type="match status" value="1"/>
</dbReference>
<dbReference type="FunFam" id="2.170.190.11:FF:000001">
    <property type="entry name" value="Molybdopterin molybdenumtransferase"/>
    <property type="match status" value="1"/>
</dbReference>
<dbReference type="SUPFAM" id="SSF63882">
    <property type="entry name" value="MoeA N-terminal region -like"/>
    <property type="match status" value="1"/>
</dbReference>
<keyword evidence="6" id="KW-0479">Metal-binding</keyword>
<dbReference type="GO" id="GO:0006777">
    <property type="term" value="P:Mo-molybdopterin cofactor biosynthetic process"/>
    <property type="evidence" value="ECO:0007669"/>
    <property type="project" value="UniProtKB-UniRule"/>
</dbReference>
<dbReference type="CDD" id="cd00887">
    <property type="entry name" value="MoeA"/>
    <property type="match status" value="1"/>
</dbReference>
<dbReference type="PANTHER" id="PTHR10192">
    <property type="entry name" value="MOLYBDOPTERIN BIOSYNTHESIS PROTEIN"/>
    <property type="match status" value="1"/>
</dbReference>
<dbReference type="GO" id="GO:0005829">
    <property type="term" value="C:cytosol"/>
    <property type="evidence" value="ECO:0007669"/>
    <property type="project" value="TreeGrafter"/>
</dbReference>
<dbReference type="InterPro" id="IPR036425">
    <property type="entry name" value="MoaB/Mog-like_dom_sf"/>
</dbReference>
<organism evidence="8 9">
    <name type="scientific">Granulicella mallensis (strain ATCC BAA-1857 / DSM 23137 / MP5ACTX8)</name>
    <dbReference type="NCBI Taxonomy" id="682795"/>
    <lineage>
        <taxon>Bacteria</taxon>
        <taxon>Pseudomonadati</taxon>
        <taxon>Acidobacteriota</taxon>
        <taxon>Terriglobia</taxon>
        <taxon>Terriglobales</taxon>
        <taxon>Acidobacteriaceae</taxon>
        <taxon>Granulicella</taxon>
    </lineage>
</organism>
<sequence>MTEKTRERVLPFDEALSAVLAQARSFGLPGKRESLPLLEAAGRVLAQAIAAERDQPPFDRSTRDGYAVRAADIASGRALRVAGSIRAGERWQGQPLAAGEALEIMTGAPLPAGAEAVLMVEHTALEGDALRVAEGRTVRVGENVVPRGAEAREGDSLLPVGRVLGAAELAVAASCGCASLEVFARPVAAVISTGDELVELNTVPEPWQIRNSNSYALVSLVQTEGGEAHQLPIARDTLEDLRERIAQGRESDLLLLSGGVSMGKYDLVEQVLTESGAEFFFTGALIQPGKPVVFGRLPKGAASQQVSKSASQWTYFLGLPGNPVSTQVCFHLFAAPLLKALAGRSDLVPRFVEARLAEDVKGGARVTRFLPAELVSAWDGVTVRVIGWQGSGDVAANARGNCYAVLPVGAEVFRAGETVRVLLR</sequence>
<dbReference type="SMART" id="SM00852">
    <property type="entry name" value="MoCF_biosynth"/>
    <property type="match status" value="1"/>
</dbReference>
<dbReference type="InterPro" id="IPR005111">
    <property type="entry name" value="MoeA_C_domain_IV"/>
</dbReference>
<evidence type="ECO:0000256" key="6">
    <source>
        <dbReference type="RuleBase" id="RU365090"/>
    </source>
</evidence>
<dbReference type="HOGENOM" id="CLU_010186_7_2_0"/>
<evidence type="ECO:0000256" key="2">
    <source>
        <dbReference type="ARBA" id="ARBA00005046"/>
    </source>
</evidence>
<evidence type="ECO:0000256" key="5">
    <source>
        <dbReference type="ARBA" id="ARBA00047317"/>
    </source>
</evidence>
<dbReference type="InterPro" id="IPR036688">
    <property type="entry name" value="MoeA_C_domain_IV_sf"/>
</dbReference>
<dbReference type="KEGG" id="gma:AciX8_0522"/>
<dbReference type="OrthoDB" id="9804758at2"/>
<dbReference type="InterPro" id="IPR038987">
    <property type="entry name" value="MoeA-like"/>
</dbReference>
<dbReference type="NCBIfam" id="NF045515">
    <property type="entry name" value="Glp_gephyrin"/>
    <property type="match status" value="1"/>
</dbReference>
<evidence type="ECO:0000259" key="7">
    <source>
        <dbReference type="SMART" id="SM00852"/>
    </source>
</evidence>
<reference evidence="8 9" key="1">
    <citation type="submission" date="2011-11" db="EMBL/GenBank/DDBJ databases">
        <title>Complete sequence of Granulicella mallensis MP5ACTX8.</title>
        <authorList>
            <consortium name="US DOE Joint Genome Institute"/>
            <person name="Lucas S."/>
            <person name="Copeland A."/>
            <person name="Lapidus A."/>
            <person name="Cheng J.-F."/>
            <person name="Goodwin L."/>
            <person name="Pitluck S."/>
            <person name="Peters L."/>
            <person name="Lu M."/>
            <person name="Detter J.C."/>
            <person name="Han C."/>
            <person name="Tapia R."/>
            <person name="Land M."/>
            <person name="Hauser L."/>
            <person name="Kyrpides N."/>
            <person name="Ivanova N."/>
            <person name="Mikhailova N."/>
            <person name="Pagani I."/>
            <person name="Rawat S."/>
            <person name="Mannisto M."/>
            <person name="Haggblom M."/>
            <person name="Woyke T."/>
        </authorList>
    </citation>
    <scope>NUCLEOTIDE SEQUENCE [LARGE SCALE GENOMIC DNA]</scope>
    <source>
        <strain evidence="9">ATCC BAA-1857 / DSM 23137 / MP5ACTX8</strain>
    </source>
</reference>
<feature type="domain" description="MoaB/Mog" evidence="7">
    <location>
        <begin position="189"/>
        <end position="340"/>
    </location>
</feature>
<dbReference type="PANTHER" id="PTHR10192:SF5">
    <property type="entry name" value="GEPHYRIN"/>
    <property type="match status" value="1"/>
</dbReference>
<gene>
    <name evidence="8" type="ordered locus">AciX8_0522</name>
</gene>
<accession>G8NPF3</accession>
<keyword evidence="6" id="KW-0500">Molybdenum</keyword>
<dbReference type="SUPFAM" id="SSF53218">
    <property type="entry name" value="Molybdenum cofactor biosynthesis proteins"/>
    <property type="match status" value="1"/>
</dbReference>
<dbReference type="InterPro" id="IPR005110">
    <property type="entry name" value="MoeA_linker/N"/>
</dbReference>
<evidence type="ECO:0000256" key="4">
    <source>
        <dbReference type="ARBA" id="ARBA00023150"/>
    </source>
</evidence>
<dbReference type="eggNOG" id="COG0303">
    <property type="taxonomic scope" value="Bacteria"/>
</dbReference>
<dbReference type="RefSeq" id="WP_014263757.1">
    <property type="nucleotide sequence ID" value="NC_016631.1"/>
</dbReference>
<dbReference type="Pfam" id="PF03453">
    <property type="entry name" value="MoeA_N"/>
    <property type="match status" value="1"/>
</dbReference>
<dbReference type="Gene3D" id="2.40.340.10">
    <property type="entry name" value="MoeA, C-terminal, domain IV"/>
    <property type="match status" value="1"/>
</dbReference>
<dbReference type="AlphaFoldDB" id="G8NPF3"/>
<dbReference type="GO" id="GO:0061599">
    <property type="term" value="F:molybdopterin molybdotransferase activity"/>
    <property type="evidence" value="ECO:0007669"/>
    <property type="project" value="UniProtKB-UniRule"/>
</dbReference>
<evidence type="ECO:0000313" key="8">
    <source>
        <dbReference type="EMBL" id="AEU34873.1"/>
    </source>
</evidence>
<dbReference type="Gene3D" id="2.170.190.11">
    <property type="entry name" value="Molybdopterin biosynthesis moea protein, domain 3"/>
    <property type="match status" value="1"/>
</dbReference>
<name>G8NPF3_GRAMM</name>
<dbReference type="Gene3D" id="3.40.980.10">
    <property type="entry name" value="MoaB/Mog-like domain"/>
    <property type="match status" value="1"/>
</dbReference>
<dbReference type="SUPFAM" id="SSF63867">
    <property type="entry name" value="MoeA C-terminal domain-like"/>
    <property type="match status" value="1"/>
</dbReference>
<evidence type="ECO:0000256" key="3">
    <source>
        <dbReference type="ARBA" id="ARBA00010763"/>
    </source>
</evidence>
<dbReference type="EMBL" id="CP003130">
    <property type="protein sequence ID" value="AEU34873.1"/>
    <property type="molecule type" value="Genomic_DNA"/>
</dbReference>
<dbReference type="GO" id="GO:0046872">
    <property type="term" value="F:metal ion binding"/>
    <property type="evidence" value="ECO:0007669"/>
    <property type="project" value="UniProtKB-UniRule"/>
</dbReference>
<comment type="function">
    <text evidence="1 6">Catalyzes the insertion of molybdate into adenylated molybdopterin with the concomitant release of AMP.</text>
</comment>
<evidence type="ECO:0000256" key="1">
    <source>
        <dbReference type="ARBA" id="ARBA00002901"/>
    </source>
</evidence>
<comment type="cofactor">
    <cofactor evidence="6">
        <name>Mg(2+)</name>
        <dbReference type="ChEBI" id="CHEBI:18420"/>
    </cofactor>
</comment>
<comment type="catalytic activity">
    <reaction evidence="5">
        <text>adenylyl-molybdopterin + molybdate = Mo-molybdopterin + AMP + H(+)</text>
        <dbReference type="Rhea" id="RHEA:35047"/>
        <dbReference type="ChEBI" id="CHEBI:15378"/>
        <dbReference type="ChEBI" id="CHEBI:36264"/>
        <dbReference type="ChEBI" id="CHEBI:62727"/>
        <dbReference type="ChEBI" id="CHEBI:71302"/>
        <dbReference type="ChEBI" id="CHEBI:456215"/>
        <dbReference type="EC" id="2.10.1.1"/>
    </reaction>
</comment>
<dbReference type="InterPro" id="IPR036135">
    <property type="entry name" value="MoeA_linker/N_sf"/>
</dbReference>
<comment type="pathway">
    <text evidence="2 6">Cofactor biosynthesis; molybdopterin biosynthesis.</text>
</comment>
<dbReference type="Gene3D" id="3.90.105.10">
    <property type="entry name" value="Molybdopterin biosynthesis moea protein, domain 2"/>
    <property type="match status" value="1"/>
</dbReference>
<proteinExistence type="inferred from homology"/>